<feature type="domain" description="Double-GTPase 2" evidence="2">
    <location>
        <begin position="294"/>
        <end position="517"/>
    </location>
</feature>
<feature type="transmembrane region" description="Helical" evidence="1">
    <location>
        <begin position="21"/>
        <end position="43"/>
    </location>
</feature>
<dbReference type="RefSeq" id="WP_091284382.1">
    <property type="nucleotide sequence ID" value="NZ_FMCW01000029.1"/>
</dbReference>
<feature type="transmembrane region" description="Helical" evidence="1">
    <location>
        <begin position="149"/>
        <end position="174"/>
    </location>
</feature>
<evidence type="ECO:0000259" key="2">
    <source>
        <dbReference type="Pfam" id="PF19993"/>
    </source>
</evidence>
<feature type="transmembrane region" description="Helical" evidence="1">
    <location>
        <begin position="49"/>
        <end position="67"/>
    </location>
</feature>
<evidence type="ECO:0000313" key="4">
    <source>
        <dbReference type="Proteomes" id="UP000199375"/>
    </source>
</evidence>
<dbReference type="InterPro" id="IPR045528">
    <property type="entry name" value="DO-GTPase2"/>
</dbReference>
<gene>
    <name evidence="3" type="ORF">GA0070558_12959</name>
</gene>
<keyword evidence="1" id="KW-0472">Membrane</keyword>
<dbReference type="EMBL" id="FMCW01000029">
    <property type="protein sequence ID" value="SCF11622.1"/>
    <property type="molecule type" value="Genomic_DNA"/>
</dbReference>
<proteinExistence type="predicted"/>
<dbReference type="Pfam" id="PF19993">
    <property type="entry name" value="DO-GTPase2"/>
    <property type="match status" value="1"/>
</dbReference>
<organism evidence="3 4">
    <name type="scientific">Micromonospora haikouensis</name>
    <dbReference type="NCBI Taxonomy" id="686309"/>
    <lineage>
        <taxon>Bacteria</taxon>
        <taxon>Bacillati</taxon>
        <taxon>Actinomycetota</taxon>
        <taxon>Actinomycetes</taxon>
        <taxon>Micromonosporales</taxon>
        <taxon>Micromonosporaceae</taxon>
        <taxon>Micromonospora</taxon>
    </lineage>
</organism>
<accession>A0A1C4XTC2</accession>
<dbReference type="AlphaFoldDB" id="A0A1C4XTC2"/>
<keyword evidence="1" id="KW-1133">Transmembrane helix</keyword>
<reference evidence="3 4" key="1">
    <citation type="submission" date="2016-06" db="EMBL/GenBank/DDBJ databases">
        <authorList>
            <person name="Kjaerup R.B."/>
            <person name="Dalgaard T.S."/>
            <person name="Juul-Madsen H.R."/>
        </authorList>
    </citation>
    <scope>NUCLEOTIDE SEQUENCE [LARGE SCALE GENOMIC DNA]</scope>
    <source>
        <strain evidence="3 4">DSM 45626</strain>
    </source>
</reference>
<feature type="transmembrane region" description="Helical" evidence="1">
    <location>
        <begin position="180"/>
        <end position="200"/>
    </location>
</feature>
<name>A0A1C4XTC2_9ACTN</name>
<evidence type="ECO:0000313" key="3">
    <source>
        <dbReference type="EMBL" id="SCF11622.1"/>
    </source>
</evidence>
<keyword evidence="1" id="KW-0812">Transmembrane</keyword>
<dbReference type="Proteomes" id="UP000199375">
    <property type="component" value="Unassembled WGS sequence"/>
</dbReference>
<sequence length="542" mass="60145">MGYYYDPYDPFYRRPLLDGETVKWLLVLAAVGVYLFFCLPLLFLALFQFTAVAVPVLMAGGAGWAIIRTIMLLAGRRPVPLFTPDREAARSARRRQRRPYLTVDPAWPSYWVGQVFIDQWEAIRWVVRDLLPLMRFTGRRLDVSNRKKLLLLWPLFAIFGAIGIGVGMALGVVLAVAANLLATVVMLLLGVVTTGLLRLYERLRQLRLRAAASCPACYHVSRLPAYRCPGAHPQGGDLHRALRPGRLGLLRRTCACGAALPVTRGRASQQLTALCQLCGHPLHRGAAAVTDVRIPVFGATSSGKTQLLTSTLVGLTALSGTRDTVVELADRDSERTYRQSVQIVEGTAAMRKTPADWAPFATTLLLRHRGRDALLHLFDAAGENLTDPNRNAGYGYLDFARTLVFVLDPFAIPEVGEQLSSFPEIERQANASRHDAEDSYNGTVNRLRRYGVATEQQRIAFVLTKGDLLAKLPVGASIEPGYDDPAAVRRWLVDRQMENLLLTAERDFAEVRYFCVNAKDTGRQGALAPIGWLLRRERIALT</sequence>
<evidence type="ECO:0000256" key="1">
    <source>
        <dbReference type="SAM" id="Phobius"/>
    </source>
</evidence>
<protein>
    <recommendedName>
        <fullName evidence="2">Double-GTPase 2 domain-containing protein</fullName>
    </recommendedName>
</protein>